<dbReference type="NCBIfam" id="TIGR00546">
    <property type="entry name" value="lnt"/>
    <property type="match status" value="1"/>
</dbReference>
<dbReference type="AlphaFoldDB" id="A0A1W9Z3I7"/>
<dbReference type="Pfam" id="PF20154">
    <property type="entry name" value="LNT_N"/>
    <property type="match status" value="1"/>
</dbReference>
<keyword evidence="5 8" id="KW-1133">Transmembrane helix</keyword>
<sequence>MRPHYAGECDHAVKQWFSATTRLGWRLGVAVAGGVLVWSSFPPIGLWPAAIVGCTLLGWIACRPSTTVHSGLGYGFVFGLAFYLPLLPWTGALVGSTAWLALSILSALFPAVFTAAAVVLRSLPGRPIWWACAWTAMEWLKSAMPFGGFPWGVLAFGQSNSPVAALATWGGTPLVSFAVALAGFTASAALTVHVGRRVQSLLVPTAVTMALVGLAVVTATGWQPWRSAGDRSSVTVAAVQGNVPRLGLDFNAQRRAVLDNHRNQTVRLAEDIQSGRLPQPDLVIWPENSSDIDPFAHPDAAAQIDAAAQAINAPILVGAVTAGGNLDTDTRSTRNSMLVWTPTDGPVARHDKKILQPFGEYLPLRTFFRLFSDYADRAGFFIPGDGPAVVPIADIPVGVATCWEAVFDRAARESVGNGAQLLAIPTNNATFDETMSRQFLAIARIRAIEHRRPVVVAGTTGVSALITADGQILVESSFFTADHLVAGMEVNSDLTPATRWALALQGALAAAAAAALMIAVGRARRTTMRRQGMQRATATVGPSVSTEQLRTKLRS</sequence>
<dbReference type="SUPFAM" id="SSF56317">
    <property type="entry name" value="Carbon-nitrogen hydrolase"/>
    <property type="match status" value="1"/>
</dbReference>
<evidence type="ECO:0000313" key="12">
    <source>
        <dbReference type="Proteomes" id="UP000192366"/>
    </source>
</evidence>
<evidence type="ECO:0000256" key="4">
    <source>
        <dbReference type="ARBA" id="ARBA00022692"/>
    </source>
</evidence>
<evidence type="ECO:0000256" key="6">
    <source>
        <dbReference type="ARBA" id="ARBA00023136"/>
    </source>
</evidence>
<comment type="function">
    <text evidence="8">Catalyzes the phospholipid dependent N-acylation of the N-terminal cysteine of apolipoprotein, the last step in lipoprotein maturation.</text>
</comment>
<keyword evidence="3 8" id="KW-0808">Transferase</keyword>
<evidence type="ECO:0000256" key="8">
    <source>
        <dbReference type="HAMAP-Rule" id="MF_01148"/>
    </source>
</evidence>
<dbReference type="Pfam" id="PF00795">
    <property type="entry name" value="CN_hydrolase"/>
    <property type="match status" value="1"/>
</dbReference>
<feature type="transmembrane region" description="Helical" evidence="8">
    <location>
        <begin position="45"/>
        <end position="62"/>
    </location>
</feature>
<feature type="transmembrane region" description="Helical" evidence="8">
    <location>
        <begin position="127"/>
        <end position="154"/>
    </location>
</feature>
<dbReference type="InterPro" id="IPR004563">
    <property type="entry name" value="Apolipo_AcylTrfase"/>
</dbReference>
<comment type="catalytic activity">
    <reaction evidence="8">
        <text>N-terminal S-1,2-diacyl-sn-glyceryl-L-cysteinyl-[lipoprotein] + a glycerophospholipid = N-acyl-S-1,2-diacyl-sn-glyceryl-L-cysteinyl-[lipoprotein] + a 2-acyl-sn-glycero-3-phospholipid + H(+)</text>
        <dbReference type="Rhea" id="RHEA:48228"/>
        <dbReference type="Rhea" id="RHEA-COMP:14681"/>
        <dbReference type="Rhea" id="RHEA-COMP:14684"/>
        <dbReference type="ChEBI" id="CHEBI:15378"/>
        <dbReference type="ChEBI" id="CHEBI:136912"/>
        <dbReference type="ChEBI" id="CHEBI:140656"/>
        <dbReference type="ChEBI" id="CHEBI:140657"/>
        <dbReference type="ChEBI" id="CHEBI:140660"/>
        <dbReference type="EC" id="2.3.1.269"/>
    </reaction>
</comment>
<dbReference type="EC" id="2.3.1.269" evidence="8"/>
<dbReference type="STRING" id="564198.BST17_00005"/>
<feature type="region of interest" description="Disordered" evidence="9">
    <location>
        <begin position="528"/>
        <end position="555"/>
    </location>
</feature>
<dbReference type="PROSITE" id="PS50263">
    <property type="entry name" value="CN_HYDROLASE"/>
    <property type="match status" value="1"/>
</dbReference>
<protein>
    <recommendedName>
        <fullName evidence="8">Apolipoprotein N-acyltransferase</fullName>
        <shortName evidence="8">ALP N-acyltransferase</shortName>
        <ecNumber evidence="8">2.3.1.269</ecNumber>
    </recommendedName>
</protein>
<accession>A0A1W9Z3I7</accession>
<dbReference type="HAMAP" id="MF_01148">
    <property type="entry name" value="Lnt"/>
    <property type="match status" value="1"/>
</dbReference>
<comment type="caution">
    <text evidence="11">The sequence shown here is derived from an EMBL/GenBank/DDBJ whole genome shotgun (WGS) entry which is preliminary data.</text>
</comment>
<dbReference type="Proteomes" id="UP000192366">
    <property type="component" value="Unassembled WGS sequence"/>
</dbReference>
<feature type="transmembrane region" description="Helical" evidence="8">
    <location>
        <begin position="174"/>
        <end position="194"/>
    </location>
</feature>
<keyword evidence="11" id="KW-0449">Lipoprotein</keyword>
<proteinExistence type="inferred from homology"/>
<keyword evidence="12" id="KW-1185">Reference proteome</keyword>
<keyword evidence="6 8" id="KW-0472">Membrane</keyword>
<dbReference type="InterPro" id="IPR003010">
    <property type="entry name" value="C-N_Hydrolase"/>
</dbReference>
<keyword evidence="2 8" id="KW-1003">Cell membrane</keyword>
<evidence type="ECO:0000256" key="9">
    <source>
        <dbReference type="SAM" id="MobiDB-lite"/>
    </source>
</evidence>
<gene>
    <name evidence="8" type="primary">lnt</name>
    <name evidence="11" type="ORF">BST17_00005</name>
</gene>
<name>A0A1W9Z3I7_MYCBA</name>
<evidence type="ECO:0000256" key="7">
    <source>
        <dbReference type="ARBA" id="ARBA00023315"/>
    </source>
</evidence>
<feature type="domain" description="CN hydrolase" evidence="10">
    <location>
        <begin position="234"/>
        <end position="496"/>
    </location>
</feature>
<reference evidence="11 12" key="1">
    <citation type="submission" date="2017-02" db="EMBL/GenBank/DDBJ databases">
        <title>The new phylogeny of genus Mycobacterium.</title>
        <authorList>
            <person name="Tortoli E."/>
            <person name="Trovato A."/>
            <person name="Cirillo D.M."/>
        </authorList>
    </citation>
    <scope>NUCLEOTIDE SEQUENCE [LARGE SCALE GENOMIC DNA]</scope>
    <source>
        <strain evidence="11 12">DSM 45578</strain>
    </source>
</reference>
<feature type="transmembrane region" description="Helical" evidence="8">
    <location>
        <begin position="23"/>
        <end position="39"/>
    </location>
</feature>
<feature type="transmembrane region" description="Helical" evidence="8">
    <location>
        <begin position="500"/>
        <end position="520"/>
    </location>
</feature>
<dbReference type="InterPro" id="IPR036526">
    <property type="entry name" value="C-N_Hydrolase_sf"/>
</dbReference>
<feature type="transmembrane region" description="Helical" evidence="8">
    <location>
        <begin position="98"/>
        <end position="120"/>
    </location>
</feature>
<keyword evidence="7 8" id="KW-0012">Acyltransferase</keyword>
<dbReference type="UniPathway" id="UPA00666"/>
<evidence type="ECO:0000256" key="5">
    <source>
        <dbReference type="ARBA" id="ARBA00022989"/>
    </source>
</evidence>
<dbReference type="GO" id="GO:0042158">
    <property type="term" value="P:lipoprotein biosynthetic process"/>
    <property type="evidence" value="ECO:0007669"/>
    <property type="project" value="UniProtKB-UniRule"/>
</dbReference>
<keyword evidence="4 8" id="KW-0812">Transmembrane</keyword>
<dbReference type="PANTHER" id="PTHR38686">
    <property type="entry name" value="APOLIPOPROTEIN N-ACYLTRANSFERASE"/>
    <property type="match status" value="1"/>
</dbReference>
<dbReference type="CDD" id="cd07571">
    <property type="entry name" value="ALP_N-acyl_transferase"/>
    <property type="match status" value="1"/>
</dbReference>
<evidence type="ECO:0000256" key="3">
    <source>
        <dbReference type="ARBA" id="ARBA00022679"/>
    </source>
</evidence>
<evidence type="ECO:0000313" key="11">
    <source>
        <dbReference type="EMBL" id="ORA06906.1"/>
    </source>
</evidence>
<dbReference type="GO" id="GO:0005886">
    <property type="term" value="C:plasma membrane"/>
    <property type="evidence" value="ECO:0007669"/>
    <property type="project" value="UniProtKB-SubCell"/>
</dbReference>
<evidence type="ECO:0000259" key="10">
    <source>
        <dbReference type="PROSITE" id="PS50263"/>
    </source>
</evidence>
<organism evidence="11 12">
    <name type="scientific">Mycolicibacterium bacteremicum</name>
    <name type="common">Mycobacterium bacteremicum</name>
    <dbReference type="NCBI Taxonomy" id="564198"/>
    <lineage>
        <taxon>Bacteria</taxon>
        <taxon>Bacillati</taxon>
        <taxon>Actinomycetota</taxon>
        <taxon>Actinomycetes</taxon>
        <taxon>Mycobacteriales</taxon>
        <taxon>Mycobacteriaceae</taxon>
        <taxon>Mycolicibacterium</taxon>
    </lineage>
</organism>
<feature type="transmembrane region" description="Helical" evidence="8">
    <location>
        <begin position="74"/>
        <end position="92"/>
    </location>
</feature>
<evidence type="ECO:0000256" key="2">
    <source>
        <dbReference type="ARBA" id="ARBA00022475"/>
    </source>
</evidence>
<comment type="pathway">
    <text evidence="8">Protein modification; lipoprotein biosynthesis (N-acyl transfer).</text>
</comment>
<dbReference type="InterPro" id="IPR045378">
    <property type="entry name" value="LNT_N"/>
</dbReference>
<dbReference type="PANTHER" id="PTHR38686:SF1">
    <property type="entry name" value="APOLIPOPROTEIN N-ACYLTRANSFERASE"/>
    <property type="match status" value="1"/>
</dbReference>
<dbReference type="EMBL" id="MVHJ01000001">
    <property type="protein sequence ID" value="ORA06906.1"/>
    <property type="molecule type" value="Genomic_DNA"/>
</dbReference>
<dbReference type="Gene3D" id="3.60.110.10">
    <property type="entry name" value="Carbon-nitrogen hydrolase"/>
    <property type="match status" value="1"/>
</dbReference>
<evidence type="ECO:0000256" key="1">
    <source>
        <dbReference type="ARBA" id="ARBA00004651"/>
    </source>
</evidence>
<comment type="similarity">
    <text evidence="8">Belongs to the CN hydrolase family. Apolipoprotein N-acyltransferase subfamily.</text>
</comment>
<comment type="subcellular location">
    <subcellularLocation>
        <location evidence="1 8">Cell membrane</location>
        <topology evidence="1 8">Multi-pass membrane protein</topology>
    </subcellularLocation>
</comment>
<feature type="transmembrane region" description="Helical" evidence="8">
    <location>
        <begin position="201"/>
        <end position="222"/>
    </location>
</feature>
<dbReference type="GO" id="GO:0016410">
    <property type="term" value="F:N-acyltransferase activity"/>
    <property type="evidence" value="ECO:0007669"/>
    <property type="project" value="UniProtKB-UniRule"/>
</dbReference>